<dbReference type="EMBL" id="LYVI01000002">
    <property type="protein sequence ID" value="OBU62706.1"/>
    <property type="molecule type" value="Genomic_DNA"/>
</dbReference>
<dbReference type="HAMAP" id="MF_01866">
    <property type="entry name" value="UPF0745"/>
    <property type="match status" value="1"/>
</dbReference>
<organism evidence="3 4">
    <name type="scientific">Stenotrophomonas maltophilia</name>
    <name type="common">Pseudomonas maltophilia</name>
    <name type="synonym">Xanthomonas maltophilia</name>
    <dbReference type="NCBI Taxonomy" id="40324"/>
    <lineage>
        <taxon>Bacteria</taxon>
        <taxon>Pseudomonadati</taxon>
        <taxon>Pseudomonadota</taxon>
        <taxon>Gammaproteobacteria</taxon>
        <taxon>Lysobacterales</taxon>
        <taxon>Lysobacteraceae</taxon>
        <taxon>Stenotrophomonas</taxon>
        <taxon>Stenotrophomonas maltophilia group</taxon>
    </lineage>
</organism>
<evidence type="ECO:0000313" key="4">
    <source>
        <dbReference type="Proteomes" id="UP000092125"/>
    </source>
</evidence>
<dbReference type="PANTHER" id="PTHR38109:SF1">
    <property type="entry name" value="PROTEIN YCGL"/>
    <property type="match status" value="1"/>
</dbReference>
<comment type="caution">
    <text evidence="3">The sequence shown here is derived from an EMBL/GenBank/DDBJ whole genome shotgun (WGS) entry which is preliminary data.</text>
</comment>
<feature type="domain" description="YcgL" evidence="2">
    <location>
        <begin position="1"/>
        <end position="85"/>
    </location>
</feature>
<dbReference type="Pfam" id="PF05166">
    <property type="entry name" value="YcgL"/>
    <property type="match status" value="1"/>
</dbReference>
<dbReference type="Gene3D" id="3.10.510.20">
    <property type="entry name" value="YcgL domain"/>
    <property type="match status" value="1"/>
</dbReference>
<dbReference type="PANTHER" id="PTHR38109">
    <property type="entry name" value="PROTEIN YCGL"/>
    <property type="match status" value="1"/>
</dbReference>
<reference evidence="3 4" key="1">
    <citation type="submission" date="2016-05" db="EMBL/GenBank/DDBJ databases">
        <title>Draft Genome Sequences of Stenotrophomonas maltophilia Strains Sm32COP, Sm41DVV, Sm46PAILV, SmF3, SmF22, SmSOFb1 and SmCVFa1, Isolated from Different Manures, in France.</title>
        <authorList>
            <person name="Nazaret S."/>
            <person name="Bodilis J."/>
        </authorList>
    </citation>
    <scope>NUCLEOTIDE SEQUENCE [LARGE SCALE GENOMIC DNA]</scope>
    <source>
        <strain evidence="3 4">Sm41DVV</strain>
    </source>
</reference>
<protein>
    <recommendedName>
        <fullName evidence="1">YcgL domain-containing protein A9K56_03380</fullName>
    </recommendedName>
</protein>
<evidence type="ECO:0000256" key="1">
    <source>
        <dbReference type="HAMAP-Rule" id="MF_01866"/>
    </source>
</evidence>
<dbReference type="AlphaFoldDB" id="A0AAP7GTZ4"/>
<dbReference type="Proteomes" id="UP000092125">
    <property type="component" value="Unassembled WGS sequence"/>
</dbReference>
<dbReference type="RefSeq" id="WP_053518100.1">
    <property type="nucleotide sequence ID" value="NZ_CAXOQU010000079.1"/>
</dbReference>
<evidence type="ECO:0000259" key="2">
    <source>
        <dbReference type="PROSITE" id="PS51648"/>
    </source>
</evidence>
<dbReference type="PROSITE" id="PS51648">
    <property type="entry name" value="YCGL"/>
    <property type="match status" value="1"/>
</dbReference>
<accession>A0AAP7GTZ4</accession>
<evidence type="ECO:0000313" key="3">
    <source>
        <dbReference type="EMBL" id="OBU62706.1"/>
    </source>
</evidence>
<name>A0AAP7GTZ4_STEMA</name>
<sequence>MHAYVYKSQLKPDTFVYVPRRDDFSALPAPLVASLGTLTFVLDVALEPQRRLAQADPAKVRSEMSERGFYLQVPPSVTSMMPRHND</sequence>
<dbReference type="SUPFAM" id="SSF160191">
    <property type="entry name" value="YcgL-like"/>
    <property type="match status" value="1"/>
</dbReference>
<dbReference type="InterPro" id="IPR038068">
    <property type="entry name" value="YcgL-like_sf"/>
</dbReference>
<gene>
    <name evidence="3" type="ORF">A9K56_03380</name>
</gene>
<proteinExistence type="inferred from homology"/>
<dbReference type="InterPro" id="IPR027354">
    <property type="entry name" value="YcgL_dom"/>
</dbReference>